<accession>A0AAN7GFF7</accession>
<name>A0AAN7GFF7_9MYRT</name>
<proteinExistence type="predicted"/>
<evidence type="ECO:0000313" key="2">
    <source>
        <dbReference type="EMBL" id="KAK4745040.1"/>
    </source>
</evidence>
<sequence>MEGVQKFIRGATKDLKFGGSGSSGSSHFGGEGRAVGVAAALSGTDHSGVLMTRNPRQAVSLWTCSKLCAVFFVAGVLVGYTLKRRVRGWASKLLKRLKDD</sequence>
<evidence type="ECO:0000313" key="3">
    <source>
        <dbReference type="Proteomes" id="UP001345219"/>
    </source>
</evidence>
<dbReference type="EMBL" id="JAXIOK010000022">
    <property type="protein sequence ID" value="KAK4745040.1"/>
    <property type="molecule type" value="Genomic_DNA"/>
</dbReference>
<reference evidence="2 3" key="1">
    <citation type="journal article" date="2023" name="Hortic Res">
        <title>Pangenome of water caltrop reveals structural variations and asymmetric subgenome divergence after allopolyploidization.</title>
        <authorList>
            <person name="Zhang X."/>
            <person name="Chen Y."/>
            <person name="Wang L."/>
            <person name="Yuan Y."/>
            <person name="Fang M."/>
            <person name="Shi L."/>
            <person name="Lu R."/>
            <person name="Comes H.P."/>
            <person name="Ma Y."/>
            <person name="Chen Y."/>
            <person name="Huang G."/>
            <person name="Zhou Y."/>
            <person name="Zheng Z."/>
            <person name="Qiu Y."/>
        </authorList>
    </citation>
    <scope>NUCLEOTIDE SEQUENCE [LARGE SCALE GENOMIC DNA]</scope>
    <source>
        <tissue evidence="2">Roots</tissue>
    </source>
</reference>
<gene>
    <name evidence="2" type="ORF">SAY87_011352</name>
</gene>
<keyword evidence="1" id="KW-1133">Transmembrane helix</keyword>
<dbReference type="AlphaFoldDB" id="A0AAN7GFF7"/>
<feature type="transmembrane region" description="Helical" evidence="1">
    <location>
        <begin position="59"/>
        <end position="82"/>
    </location>
</feature>
<keyword evidence="3" id="KW-1185">Reference proteome</keyword>
<keyword evidence="1" id="KW-0812">Transmembrane</keyword>
<keyword evidence="1" id="KW-0472">Membrane</keyword>
<evidence type="ECO:0000256" key="1">
    <source>
        <dbReference type="SAM" id="Phobius"/>
    </source>
</evidence>
<organism evidence="2 3">
    <name type="scientific">Trapa incisa</name>
    <dbReference type="NCBI Taxonomy" id="236973"/>
    <lineage>
        <taxon>Eukaryota</taxon>
        <taxon>Viridiplantae</taxon>
        <taxon>Streptophyta</taxon>
        <taxon>Embryophyta</taxon>
        <taxon>Tracheophyta</taxon>
        <taxon>Spermatophyta</taxon>
        <taxon>Magnoliopsida</taxon>
        <taxon>eudicotyledons</taxon>
        <taxon>Gunneridae</taxon>
        <taxon>Pentapetalae</taxon>
        <taxon>rosids</taxon>
        <taxon>malvids</taxon>
        <taxon>Myrtales</taxon>
        <taxon>Lythraceae</taxon>
        <taxon>Trapa</taxon>
    </lineage>
</organism>
<protein>
    <recommendedName>
        <fullName evidence="4">Transmembrane protein</fullName>
    </recommendedName>
</protein>
<evidence type="ECO:0008006" key="4">
    <source>
        <dbReference type="Google" id="ProtNLM"/>
    </source>
</evidence>
<dbReference type="Proteomes" id="UP001345219">
    <property type="component" value="Chromosome 9"/>
</dbReference>
<comment type="caution">
    <text evidence="2">The sequence shown here is derived from an EMBL/GenBank/DDBJ whole genome shotgun (WGS) entry which is preliminary data.</text>
</comment>